<proteinExistence type="predicted"/>
<organism evidence="2">
    <name type="scientific">uncultured Poseidoniia archaeon</name>
    <dbReference type="NCBI Taxonomy" id="1697135"/>
    <lineage>
        <taxon>Archaea</taxon>
        <taxon>Methanobacteriati</taxon>
        <taxon>Thermoplasmatota</taxon>
        <taxon>Candidatus Poseidoniia</taxon>
        <taxon>environmental samples</taxon>
    </lineage>
</organism>
<protein>
    <submittedName>
        <fullName evidence="2">Uncharacterized protein</fullName>
    </submittedName>
</protein>
<evidence type="ECO:0000313" key="2">
    <source>
        <dbReference type="EMBL" id="ANV80781.1"/>
    </source>
</evidence>
<name>A0A1B1TER9_9ARCH</name>
<reference evidence="2" key="2">
    <citation type="journal article" date="2015" name="ISME J.">
        <title>A new class of marine Euryarchaeota group II from the Mediterranean deep chlorophyll maximum.</title>
        <authorList>
            <person name="Martin-Cuadrado A.B."/>
            <person name="Garcia-Heredia I."/>
            <person name="Molto A.G."/>
            <person name="Lopez-Ubeda R."/>
            <person name="Kimes N."/>
            <person name="Lopez-Garcia P."/>
            <person name="Moreira D."/>
            <person name="Rodriguez-Valera F."/>
        </authorList>
    </citation>
    <scope>NUCLEOTIDE SEQUENCE</scope>
</reference>
<dbReference type="AlphaFoldDB" id="A0A1B1TER9"/>
<sequence>MKQTSTINKAIVMVAVLVLFTGASVGASIEEFAAPTYAEEDPYQGAVDDTTDEKDWRAIESNDKGIEKGAKNFFSEIMPNRMNDRLDDRMSHLEERIEVGKEIVIAYQFCMGSEECEVDATVLEEMINNLNTKHSDMLEKINSDSDELSEEEVTRFTEREDSDIEDEEDDSSDDNRSQEDCEETGGTWSEDRQVCYEEDEHICIWEDKDGVVRYGCENDKSDEEWFDCRTEEVWSDEKQEWCDLDRKKAFSDDKAALLESGMIAISFCIVSEDCNADQEKLREVLAHMSHRHESHLDCTEDERCDRDKQDKRGLFDRVHDTIRKDKKDAKPLPSAHTDIGEDACNERGGEWIEVNDREKEFAFCNFWLSHDNSSQVECEEDGGTWSEERRACYHAYDDDSDREE</sequence>
<evidence type="ECO:0000256" key="1">
    <source>
        <dbReference type="SAM" id="MobiDB-lite"/>
    </source>
</evidence>
<accession>A0A1B1TER9</accession>
<dbReference type="EMBL" id="KP211907">
    <property type="protein sequence ID" value="ANV80781.1"/>
    <property type="molecule type" value="Genomic_DNA"/>
</dbReference>
<feature type="region of interest" description="Disordered" evidence="1">
    <location>
        <begin position="138"/>
        <end position="187"/>
    </location>
</feature>
<feature type="compositionally biased region" description="Acidic residues" evidence="1">
    <location>
        <begin position="160"/>
        <end position="172"/>
    </location>
</feature>
<reference evidence="2" key="1">
    <citation type="submission" date="2014-11" db="EMBL/GenBank/DDBJ databases">
        <authorList>
            <person name="Zhu J."/>
            <person name="Qi W."/>
            <person name="Song R."/>
        </authorList>
    </citation>
    <scope>NUCLEOTIDE SEQUENCE</scope>
</reference>